<dbReference type="EMBL" id="AP015039">
    <property type="protein sequence ID" value="BAT89643.1"/>
    <property type="molecule type" value="Genomic_DNA"/>
</dbReference>
<name>A0A0S3SA17_PHAAN</name>
<dbReference type="Proteomes" id="UP000291084">
    <property type="component" value="Chromosome 6"/>
</dbReference>
<dbReference type="AlphaFoldDB" id="A0A0S3SA17"/>
<feature type="region of interest" description="Disordered" evidence="1">
    <location>
        <begin position="36"/>
        <end position="139"/>
    </location>
</feature>
<feature type="compositionally biased region" description="Basic and acidic residues" evidence="1">
    <location>
        <begin position="108"/>
        <end position="139"/>
    </location>
</feature>
<protein>
    <submittedName>
        <fullName evidence="2">Uncharacterized protein</fullName>
    </submittedName>
</protein>
<gene>
    <name evidence="2" type="primary">Vigan.06G065100</name>
    <name evidence="2" type="ORF">VIGAN_06065100</name>
</gene>
<reference evidence="2 3" key="1">
    <citation type="journal article" date="2015" name="Sci. Rep.">
        <title>The power of single molecule real-time sequencing technology in the de novo assembly of a eukaryotic genome.</title>
        <authorList>
            <person name="Sakai H."/>
            <person name="Naito K."/>
            <person name="Ogiso-Tanaka E."/>
            <person name="Takahashi Y."/>
            <person name="Iseki K."/>
            <person name="Muto C."/>
            <person name="Satou K."/>
            <person name="Teruya K."/>
            <person name="Shiroma A."/>
            <person name="Shimoji M."/>
            <person name="Hirano T."/>
            <person name="Itoh T."/>
            <person name="Kaga A."/>
            <person name="Tomooka N."/>
        </authorList>
    </citation>
    <scope>NUCLEOTIDE SEQUENCE [LARGE SCALE GENOMIC DNA]</scope>
    <source>
        <strain evidence="3">cv. Shumari</strain>
    </source>
</reference>
<organism evidence="2 3">
    <name type="scientific">Vigna angularis var. angularis</name>
    <dbReference type="NCBI Taxonomy" id="157739"/>
    <lineage>
        <taxon>Eukaryota</taxon>
        <taxon>Viridiplantae</taxon>
        <taxon>Streptophyta</taxon>
        <taxon>Embryophyta</taxon>
        <taxon>Tracheophyta</taxon>
        <taxon>Spermatophyta</taxon>
        <taxon>Magnoliopsida</taxon>
        <taxon>eudicotyledons</taxon>
        <taxon>Gunneridae</taxon>
        <taxon>Pentapetalae</taxon>
        <taxon>rosids</taxon>
        <taxon>fabids</taxon>
        <taxon>Fabales</taxon>
        <taxon>Fabaceae</taxon>
        <taxon>Papilionoideae</taxon>
        <taxon>50 kb inversion clade</taxon>
        <taxon>NPAAA clade</taxon>
        <taxon>indigoferoid/millettioid clade</taxon>
        <taxon>Phaseoleae</taxon>
        <taxon>Vigna</taxon>
    </lineage>
</organism>
<evidence type="ECO:0000256" key="1">
    <source>
        <dbReference type="SAM" id="MobiDB-lite"/>
    </source>
</evidence>
<sequence>TAVARLATSITIAMLFAPDLPTFSETVVVAAFRTSPTNPETCVNEPSRKTPQIGVNQPNRKTTKPASANLGLEPQTVIFNPSQRIPKPVSTNQPSLVPESLNIGGHIGGHEQNREGKGEASEKRTKGREIGKFGENDEA</sequence>
<keyword evidence="3" id="KW-1185">Reference proteome</keyword>
<evidence type="ECO:0000313" key="2">
    <source>
        <dbReference type="EMBL" id="BAT89643.1"/>
    </source>
</evidence>
<proteinExistence type="predicted"/>
<accession>A0A0S3SA17</accession>
<feature type="non-terminal residue" evidence="2">
    <location>
        <position position="1"/>
    </location>
</feature>
<feature type="compositionally biased region" description="Polar residues" evidence="1">
    <location>
        <begin position="49"/>
        <end position="66"/>
    </location>
</feature>
<feature type="compositionally biased region" description="Polar residues" evidence="1">
    <location>
        <begin position="77"/>
        <end position="95"/>
    </location>
</feature>
<evidence type="ECO:0000313" key="3">
    <source>
        <dbReference type="Proteomes" id="UP000291084"/>
    </source>
</evidence>